<sequence>MARTGAAGIRYPAGSARLDTWAAALGVSSGVAILGLWAWARPDLPAAWWGLGAGVLASTLWAVWSLRHTRYGELAWQPAPGPDGARGGTWRWFGAARPSGVPLLDVRIAWDITDVLLLEGRTPDGQRLWLWCQRAAAGDDPADWLTLRRALAAAADPERRSGIFGRPAPTP</sequence>
<evidence type="ECO:0000313" key="3">
    <source>
        <dbReference type="Proteomes" id="UP000091969"/>
    </source>
</evidence>
<protein>
    <recommendedName>
        <fullName evidence="4">Toxin CptA</fullName>
    </recommendedName>
</protein>
<dbReference type="EMBL" id="LZDH01000006">
    <property type="protein sequence ID" value="OBS31866.1"/>
    <property type="molecule type" value="Genomic_DNA"/>
</dbReference>
<dbReference type="Proteomes" id="UP000091969">
    <property type="component" value="Unassembled WGS sequence"/>
</dbReference>
<organism evidence="2 3">
    <name type="scientific">Tepidimonas fonticaldi</name>
    <dbReference type="NCBI Taxonomy" id="1101373"/>
    <lineage>
        <taxon>Bacteria</taxon>
        <taxon>Pseudomonadati</taxon>
        <taxon>Pseudomonadota</taxon>
        <taxon>Betaproteobacteria</taxon>
        <taxon>Burkholderiales</taxon>
        <taxon>Tepidimonas</taxon>
    </lineage>
</organism>
<keyword evidence="1" id="KW-0472">Membrane</keyword>
<dbReference type="RefSeq" id="WP_068606663.1">
    <property type="nucleotide sequence ID" value="NZ_LZDH01000006.1"/>
</dbReference>
<comment type="caution">
    <text evidence="2">The sequence shown here is derived from an EMBL/GenBank/DDBJ whole genome shotgun (WGS) entry which is preliminary data.</text>
</comment>
<feature type="transmembrane region" description="Helical" evidence="1">
    <location>
        <begin position="46"/>
        <end position="64"/>
    </location>
</feature>
<feature type="transmembrane region" description="Helical" evidence="1">
    <location>
        <begin position="21"/>
        <end position="40"/>
    </location>
</feature>
<evidence type="ECO:0000313" key="2">
    <source>
        <dbReference type="EMBL" id="OBS31866.1"/>
    </source>
</evidence>
<keyword evidence="1" id="KW-1133">Transmembrane helix</keyword>
<keyword evidence="1" id="KW-0812">Transmembrane</keyword>
<evidence type="ECO:0000256" key="1">
    <source>
        <dbReference type="SAM" id="Phobius"/>
    </source>
</evidence>
<dbReference type="STRING" id="1101373.A9O67_11805"/>
<reference evidence="2 3" key="1">
    <citation type="submission" date="2016-06" db="EMBL/GenBank/DDBJ databases">
        <title>Genome sequence of Tepidimonas fonticaldi PL17.</title>
        <authorList>
            <person name="Pinnaka A.K."/>
        </authorList>
    </citation>
    <scope>NUCLEOTIDE SEQUENCE [LARGE SCALE GENOMIC DNA]</scope>
    <source>
        <strain evidence="2 3">PL17</strain>
    </source>
</reference>
<dbReference type="OrthoDB" id="9157092at2"/>
<gene>
    <name evidence="2" type="ORF">A9O67_11805</name>
</gene>
<proteinExistence type="predicted"/>
<keyword evidence="3" id="KW-1185">Reference proteome</keyword>
<dbReference type="AlphaFoldDB" id="A0A1A6DYW4"/>
<evidence type="ECO:0008006" key="4">
    <source>
        <dbReference type="Google" id="ProtNLM"/>
    </source>
</evidence>
<name>A0A1A6DYW4_9BURK</name>
<accession>A0A1A6DYW4</accession>